<dbReference type="PANTHER" id="PTHR43531:SF14">
    <property type="entry name" value="METHYL-ACCEPTING CHEMOTAXIS PROTEIN I-RELATED"/>
    <property type="match status" value="1"/>
</dbReference>
<dbReference type="Pfam" id="PF00015">
    <property type="entry name" value="MCPsignal"/>
    <property type="match status" value="1"/>
</dbReference>
<keyword evidence="4" id="KW-0807">Transducer</keyword>
<evidence type="ECO:0000256" key="5">
    <source>
        <dbReference type="SAM" id="Phobius"/>
    </source>
</evidence>
<keyword evidence="2" id="KW-0488">Methylation</keyword>
<dbReference type="PROSITE" id="PS50885">
    <property type="entry name" value="HAMP"/>
    <property type="match status" value="1"/>
</dbReference>
<dbReference type="GO" id="GO:0004888">
    <property type="term" value="F:transmembrane signaling receptor activity"/>
    <property type="evidence" value="ECO:0007669"/>
    <property type="project" value="InterPro"/>
</dbReference>
<proteinExistence type="inferred from homology"/>
<organism evidence="8 9">
    <name type="scientific">Caldimonas brevitalea</name>
    <dbReference type="NCBI Taxonomy" id="413882"/>
    <lineage>
        <taxon>Bacteria</taxon>
        <taxon>Pseudomonadati</taxon>
        <taxon>Pseudomonadota</taxon>
        <taxon>Betaproteobacteria</taxon>
        <taxon>Burkholderiales</taxon>
        <taxon>Sphaerotilaceae</taxon>
        <taxon>Caldimonas</taxon>
    </lineage>
</organism>
<dbReference type="InterPro" id="IPR051310">
    <property type="entry name" value="MCP_chemotaxis"/>
</dbReference>
<evidence type="ECO:0000256" key="3">
    <source>
        <dbReference type="ARBA" id="ARBA00029447"/>
    </source>
</evidence>
<evidence type="ECO:0000259" key="6">
    <source>
        <dbReference type="PROSITE" id="PS50111"/>
    </source>
</evidence>
<reference evidence="8 9" key="1">
    <citation type="submission" date="2015-05" db="EMBL/GenBank/DDBJ databases">
        <authorList>
            <person name="Tang B."/>
            <person name="Yu Y."/>
        </authorList>
    </citation>
    <scope>NUCLEOTIDE SEQUENCE [LARGE SCALE GENOMIC DNA]</scope>
    <source>
        <strain evidence="8 9">DSM 7029</strain>
    </source>
</reference>
<dbReference type="Proteomes" id="UP000035352">
    <property type="component" value="Chromosome"/>
</dbReference>
<evidence type="ECO:0000313" key="8">
    <source>
        <dbReference type="EMBL" id="AKJ31845.1"/>
    </source>
</evidence>
<dbReference type="PANTHER" id="PTHR43531">
    <property type="entry name" value="PROTEIN ICFG"/>
    <property type="match status" value="1"/>
</dbReference>
<comment type="similarity">
    <text evidence="3">Belongs to the methyl-accepting chemotaxis (MCP) protein family.</text>
</comment>
<evidence type="ECO:0000256" key="4">
    <source>
        <dbReference type="PROSITE-ProRule" id="PRU00284"/>
    </source>
</evidence>
<dbReference type="EMBL" id="CP011371">
    <property type="protein sequence ID" value="AKJ31845.1"/>
    <property type="molecule type" value="Genomic_DNA"/>
</dbReference>
<dbReference type="FunFam" id="1.10.287.950:FF:000001">
    <property type="entry name" value="Methyl-accepting chemotaxis sensory transducer"/>
    <property type="match status" value="1"/>
</dbReference>
<dbReference type="InterPro" id="IPR003660">
    <property type="entry name" value="HAMP_dom"/>
</dbReference>
<protein>
    <submittedName>
        <fullName evidence="8">Methyl-accepting chemotaxis protein</fullName>
    </submittedName>
</protein>
<dbReference type="OrthoDB" id="9763018at2"/>
<dbReference type="SMART" id="SM00304">
    <property type="entry name" value="HAMP"/>
    <property type="match status" value="1"/>
</dbReference>
<keyword evidence="5" id="KW-1133">Transmembrane helix</keyword>
<evidence type="ECO:0000259" key="7">
    <source>
        <dbReference type="PROSITE" id="PS50885"/>
    </source>
</evidence>
<keyword evidence="5" id="KW-0472">Membrane</keyword>
<dbReference type="Pfam" id="PF12729">
    <property type="entry name" value="4HB_MCP_1"/>
    <property type="match status" value="1"/>
</dbReference>
<dbReference type="RefSeq" id="WP_047196894.1">
    <property type="nucleotide sequence ID" value="NZ_CP011371.1"/>
</dbReference>
<keyword evidence="5" id="KW-0812">Transmembrane</keyword>
<name>A0A0G3BZB4_9BURK</name>
<dbReference type="CDD" id="cd11386">
    <property type="entry name" value="MCP_signal"/>
    <property type="match status" value="1"/>
</dbReference>
<dbReference type="Gene3D" id="1.10.287.950">
    <property type="entry name" value="Methyl-accepting chemotaxis protein"/>
    <property type="match status" value="1"/>
</dbReference>
<feature type="domain" description="HAMP" evidence="7">
    <location>
        <begin position="217"/>
        <end position="269"/>
    </location>
</feature>
<dbReference type="KEGG" id="pbh:AAW51_5154"/>
<dbReference type="PROSITE" id="PS50111">
    <property type="entry name" value="CHEMOTAXIS_TRANSDUC_2"/>
    <property type="match status" value="1"/>
</dbReference>
<dbReference type="SUPFAM" id="SSF58104">
    <property type="entry name" value="Methyl-accepting chemotaxis protein (MCP) signaling domain"/>
    <property type="match status" value="1"/>
</dbReference>
<feature type="domain" description="Methyl-accepting transducer" evidence="6">
    <location>
        <begin position="274"/>
        <end position="503"/>
    </location>
</feature>
<dbReference type="InterPro" id="IPR024478">
    <property type="entry name" value="HlyB_4HB_MCP"/>
</dbReference>
<dbReference type="InterPro" id="IPR004089">
    <property type="entry name" value="MCPsignal_dom"/>
</dbReference>
<evidence type="ECO:0000256" key="1">
    <source>
        <dbReference type="ARBA" id="ARBA00004370"/>
    </source>
</evidence>
<evidence type="ECO:0000313" key="9">
    <source>
        <dbReference type="Proteomes" id="UP000035352"/>
    </source>
</evidence>
<accession>A0A0G3BZB4</accession>
<dbReference type="SMART" id="SM00283">
    <property type="entry name" value="MA"/>
    <property type="match status" value="1"/>
</dbReference>
<feature type="transmembrane region" description="Helical" evidence="5">
    <location>
        <begin position="6"/>
        <end position="28"/>
    </location>
</feature>
<dbReference type="GO" id="GO:0005886">
    <property type="term" value="C:plasma membrane"/>
    <property type="evidence" value="ECO:0007669"/>
    <property type="project" value="TreeGrafter"/>
</dbReference>
<dbReference type="PRINTS" id="PR00260">
    <property type="entry name" value="CHEMTRNSDUCR"/>
</dbReference>
<dbReference type="GO" id="GO:0006935">
    <property type="term" value="P:chemotaxis"/>
    <property type="evidence" value="ECO:0007669"/>
    <property type="project" value="InterPro"/>
</dbReference>
<feature type="transmembrane region" description="Helical" evidence="5">
    <location>
        <begin position="198"/>
        <end position="220"/>
    </location>
</feature>
<gene>
    <name evidence="8" type="primary">mcp</name>
    <name evidence="8" type="ORF">AAW51_5154</name>
</gene>
<keyword evidence="9" id="KW-1185">Reference proteome</keyword>
<sequence length="519" mass="54110">MNKTLANLPIGVKIAIAPLLVALCLLGVSLQSYLGNRATEGDLSQLTQDSMPRIQLAKGLIGEVAFVDGMVLKGVMYEETGQTPVQIKQVDEQVERSLTLITTNLGKLKQLVASDATALEQVQQSEKAFALYRKSVADIIDVRSAGVATAAAMTTIAEKHFRDLRQHLNALSEGSVAASVQQSTAVADRLHANTMGTLIATVAALLLSAGAIALCLRLILTPLSQAVAAAKRVASGDLVPHHLEVHADATGQVLAALNDVTEKLNGIVGGIRRASTEIESASTEIASGNQDLSDRTERTAASLQQTAAVIERLSTTVQGTAETSRLASRLAAEASDVASQGGSAVADVTTTMSAINEQSRRIADITAVIDGIAFQTNILALNAAVEAARAGEQGRGFAVVAQEVRSLAQRSATAAKEIKSLIASSSERVEEGTEKVQRAGATMERIVHSIRQLADLVAEISSATGEQAGSIEQVNQTVGAMEASTQQNAALVEEAAAATQALRRQAEGLVHAVSAFHIA</sequence>
<dbReference type="AlphaFoldDB" id="A0A0G3BZB4"/>
<dbReference type="InterPro" id="IPR004090">
    <property type="entry name" value="Chemotax_Me-accpt_rcpt"/>
</dbReference>
<dbReference type="STRING" id="413882.AAW51_5154"/>
<dbReference type="GO" id="GO:0007165">
    <property type="term" value="P:signal transduction"/>
    <property type="evidence" value="ECO:0007669"/>
    <property type="project" value="UniProtKB-KW"/>
</dbReference>
<evidence type="ECO:0000256" key="2">
    <source>
        <dbReference type="ARBA" id="ARBA00022481"/>
    </source>
</evidence>
<comment type="subcellular location">
    <subcellularLocation>
        <location evidence="1">Membrane</location>
    </subcellularLocation>
</comment>